<dbReference type="Gene3D" id="3.40.190.10">
    <property type="entry name" value="Periplasmic binding protein-like II"/>
    <property type="match status" value="2"/>
</dbReference>
<name>A0A841JZ33_9BACT</name>
<evidence type="ECO:0000256" key="4">
    <source>
        <dbReference type="HAMAP-Rule" id="MF_00996"/>
    </source>
</evidence>
<comment type="caution">
    <text evidence="5">The sequence shown here is derived from an EMBL/GenBank/DDBJ whole genome shotgun (WGS) entry which is preliminary data.</text>
</comment>
<proteinExistence type="inferred from homology"/>
<keyword evidence="6" id="KW-1185">Reference proteome</keyword>
<comment type="function">
    <text evidence="4">Catalyzes the conversion of cyclic dehypoxanthine futalosine (cyclic DHFL) into 1,4-dihydroxy-6-naphthoate, a step in the biosynthesis of menaquinone (MK, vitamin K2).</text>
</comment>
<keyword evidence="3 4" id="KW-0456">Lyase</keyword>
<dbReference type="EMBL" id="JACHEK010000010">
    <property type="protein sequence ID" value="MBB6146622.1"/>
    <property type="molecule type" value="Genomic_DNA"/>
</dbReference>
<dbReference type="GO" id="GO:0016830">
    <property type="term" value="F:carbon-carbon lyase activity"/>
    <property type="evidence" value="ECO:0007669"/>
    <property type="project" value="UniProtKB-UniRule"/>
</dbReference>
<evidence type="ECO:0000256" key="3">
    <source>
        <dbReference type="ARBA" id="ARBA00023239"/>
    </source>
</evidence>
<keyword evidence="2 4" id="KW-0474">Menaquinone biosynthesis</keyword>
<gene>
    <name evidence="4" type="primary">mqnD</name>
    <name evidence="5" type="ORF">HNQ77_004601</name>
</gene>
<dbReference type="SUPFAM" id="SSF53850">
    <property type="entry name" value="Periplasmic binding protein-like II"/>
    <property type="match status" value="1"/>
</dbReference>
<feature type="active site" description="Proton acceptor" evidence="4">
    <location>
        <position position="166"/>
    </location>
</feature>
<dbReference type="GO" id="GO:0009234">
    <property type="term" value="P:menaquinone biosynthetic process"/>
    <property type="evidence" value="ECO:0007669"/>
    <property type="project" value="UniProtKB-UniRule"/>
</dbReference>
<organism evidence="5 6">
    <name type="scientific">Silvibacterium bohemicum</name>
    <dbReference type="NCBI Taxonomy" id="1577686"/>
    <lineage>
        <taxon>Bacteria</taxon>
        <taxon>Pseudomonadati</taxon>
        <taxon>Acidobacteriota</taxon>
        <taxon>Terriglobia</taxon>
        <taxon>Terriglobales</taxon>
        <taxon>Acidobacteriaceae</taxon>
        <taxon>Silvibacterium</taxon>
    </lineage>
</organism>
<dbReference type="InterPro" id="IPR030869">
    <property type="entry name" value="MqnD"/>
</dbReference>
<comment type="catalytic activity">
    <reaction evidence="4">
        <text>cyclic dehypoxanthinylfutalosinate = 1,4-dihydroxy-6-naphthoate + dihydroxyacetone</text>
        <dbReference type="Rhea" id="RHEA:33087"/>
        <dbReference type="ChEBI" id="CHEBI:16016"/>
        <dbReference type="ChEBI" id="CHEBI:64254"/>
        <dbReference type="ChEBI" id="CHEBI:64270"/>
        <dbReference type="EC" id="4.1.99.29"/>
    </reaction>
</comment>
<protein>
    <recommendedName>
        <fullName evidence="4">1,4-dihydroxy-6-naphtoate synthase</fullName>
        <ecNumber evidence="4">4.1.99.29</ecNumber>
    </recommendedName>
    <alternativeName>
        <fullName evidence="4">Menaquinone biosynthetic enzyme MqnD</fullName>
    </alternativeName>
</protein>
<sequence length="294" mass="32525">MSTTPSIPTETQNAASQTREITIAHSPDSDDAFMFYGLATNKVRVPGFKFTHTLTDIETLNQKAIHEAFYDVTAISFHAYPYLQENYALMSCGGSVGEGYGPMIVSSKPFTLDDIKRERIAIPGTLTTAHLTLKLFAPEIETALVPFDRIIPEVLAGNFSAGLIIHEGQLTYAHSGLHKVLDLGVWWREQTGLPLPLGGNAIRRSLGEKTMLTVTQALRDSIQHGLDHREAALAYAMQFARDLDENLANKFVGMYVNERTLNYGEDGKEAIRKLLQMGHERGIIPHPVKVDFVG</sequence>
<dbReference type="InterPro" id="IPR003773">
    <property type="entry name" value="Menaquinone_biosynth"/>
</dbReference>
<dbReference type="Pfam" id="PF02621">
    <property type="entry name" value="VitK2_biosynth"/>
    <property type="match status" value="1"/>
</dbReference>
<evidence type="ECO:0000313" key="5">
    <source>
        <dbReference type="EMBL" id="MBB6146622.1"/>
    </source>
</evidence>
<keyword evidence="5" id="KW-0560">Oxidoreductase</keyword>
<reference evidence="5 6" key="1">
    <citation type="submission" date="2020-08" db="EMBL/GenBank/DDBJ databases">
        <title>Genomic Encyclopedia of Type Strains, Phase IV (KMG-IV): sequencing the most valuable type-strain genomes for metagenomic binning, comparative biology and taxonomic classification.</title>
        <authorList>
            <person name="Goeker M."/>
        </authorList>
    </citation>
    <scope>NUCLEOTIDE SEQUENCE [LARGE SCALE GENOMIC DNA]</scope>
    <source>
        <strain evidence="5 6">DSM 103733</strain>
    </source>
</reference>
<dbReference type="Proteomes" id="UP000538666">
    <property type="component" value="Unassembled WGS sequence"/>
</dbReference>
<accession>A0A841JZ33</accession>
<dbReference type="GO" id="GO:0016491">
    <property type="term" value="F:oxidoreductase activity"/>
    <property type="evidence" value="ECO:0007669"/>
    <property type="project" value="UniProtKB-KW"/>
</dbReference>
<evidence type="ECO:0000256" key="1">
    <source>
        <dbReference type="ARBA" id="ARBA00004863"/>
    </source>
</evidence>
<comment type="similarity">
    <text evidence="4">Belongs to the MqnA/MqnD family. MqnD subfamily.</text>
</comment>
<evidence type="ECO:0000313" key="6">
    <source>
        <dbReference type="Proteomes" id="UP000538666"/>
    </source>
</evidence>
<dbReference type="RefSeq" id="WP_050060345.1">
    <property type="nucleotide sequence ID" value="NZ_JACHEK010000010.1"/>
</dbReference>
<feature type="binding site" evidence="4">
    <location>
        <begin position="128"/>
        <end position="129"/>
    </location>
    <ligand>
        <name>substrate</name>
    </ligand>
</feature>
<dbReference type="AlphaFoldDB" id="A0A841JZ33"/>
<dbReference type="PANTHER" id="PTHR37167:SF1">
    <property type="entry name" value="1,4-DIHYDROXY-6-NAPHTOATE SYNTHASE"/>
    <property type="match status" value="1"/>
</dbReference>
<dbReference type="HAMAP" id="MF_00996">
    <property type="entry name" value="MqnD"/>
    <property type="match status" value="1"/>
</dbReference>
<evidence type="ECO:0000256" key="2">
    <source>
        <dbReference type="ARBA" id="ARBA00022428"/>
    </source>
</evidence>
<dbReference type="PANTHER" id="PTHR37167">
    <property type="entry name" value="1,4-DIHYDROXY-6-NAPHTOATE SYNTHASE"/>
    <property type="match status" value="1"/>
</dbReference>
<comment type="caution">
    <text evidence="4">Lacks conserved residue(s) required for the propagation of feature annotation.</text>
</comment>
<dbReference type="UniPathway" id="UPA00079"/>
<dbReference type="EC" id="4.1.99.29" evidence="4"/>
<comment type="pathway">
    <text evidence="1 4">Quinol/quinone metabolism; menaquinone biosynthesis.</text>
</comment>
<dbReference type="CDD" id="cd13636">
    <property type="entry name" value="PBP2_Af1704"/>
    <property type="match status" value="1"/>
</dbReference>